<dbReference type="Proteomes" id="UP000199111">
    <property type="component" value="Unassembled WGS sequence"/>
</dbReference>
<name>A0A1I4FM79_9ACTN</name>
<dbReference type="GeneID" id="96303812"/>
<keyword evidence="3" id="KW-1185">Reference proteome</keyword>
<sequence>MSGHVNETAGGYFDELAVVLVEAGMPADRIGATLDDLAGYLAESGGDPEEEFGPAAELARELAVTSAPAAEPAADARAWHWTADLFHDVKMLNEYGAQGWEVDRVDAKGLFVSSRDPEHPQQWEYRRELVTPGRRRSVLGLLAPDGWEPCGTWVCFEYFKRPRAASLGPAAELTAPPLTPRRNVFLSPKFYAFVSAVLLLTAAVLVPLLRTAGAEIDGSDDSLDTILGLLTGAAVGALAMTAVLWLAVRRRGRRR</sequence>
<keyword evidence="1" id="KW-1133">Transmembrane helix</keyword>
<dbReference type="AlphaFoldDB" id="A0A1I4FM79"/>
<reference evidence="3" key="1">
    <citation type="submission" date="2016-10" db="EMBL/GenBank/DDBJ databases">
        <authorList>
            <person name="Varghese N."/>
            <person name="Submissions S."/>
        </authorList>
    </citation>
    <scope>NUCLEOTIDE SEQUENCE [LARGE SCALE GENOMIC DNA]</scope>
    <source>
        <strain evidence="3">CGMCC 4.2126</strain>
    </source>
</reference>
<keyword evidence="1" id="KW-0812">Transmembrane</keyword>
<accession>A0A1I4FM79</accession>
<evidence type="ECO:0000256" key="1">
    <source>
        <dbReference type="SAM" id="Phobius"/>
    </source>
</evidence>
<protein>
    <recommendedName>
        <fullName evidence="4">DUF2812 domain-containing protein</fullName>
    </recommendedName>
</protein>
<gene>
    <name evidence="2" type="ORF">SAMN05216275_16711</name>
</gene>
<keyword evidence="1" id="KW-0472">Membrane</keyword>
<dbReference type="RefSeq" id="WP_093892287.1">
    <property type="nucleotide sequence ID" value="NZ_FOQY01000067.1"/>
</dbReference>
<evidence type="ECO:0000313" key="2">
    <source>
        <dbReference type="EMBL" id="SFL19008.1"/>
    </source>
</evidence>
<organism evidence="2 3">
    <name type="scientific">Streptosporangium canum</name>
    <dbReference type="NCBI Taxonomy" id="324952"/>
    <lineage>
        <taxon>Bacteria</taxon>
        <taxon>Bacillati</taxon>
        <taxon>Actinomycetota</taxon>
        <taxon>Actinomycetes</taxon>
        <taxon>Streptosporangiales</taxon>
        <taxon>Streptosporangiaceae</taxon>
        <taxon>Streptosporangium</taxon>
    </lineage>
</organism>
<proteinExistence type="predicted"/>
<feature type="transmembrane region" description="Helical" evidence="1">
    <location>
        <begin position="190"/>
        <end position="209"/>
    </location>
</feature>
<evidence type="ECO:0000313" key="3">
    <source>
        <dbReference type="Proteomes" id="UP000199111"/>
    </source>
</evidence>
<feature type="transmembrane region" description="Helical" evidence="1">
    <location>
        <begin position="229"/>
        <end position="248"/>
    </location>
</feature>
<dbReference type="EMBL" id="FOQY01000067">
    <property type="protein sequence ID" value="SFL19008.1"/>
    <property type="molecule type" value="Genomic_DNA"/>
</dbReference>
<evidence type="ECO:0008006" key="4">
    <source>
        <dbReference type="Google" id="ProtNLM"/>
    </source>
</evidence>